<organism evidence="4 5">
    <name type="scientific">Plakobranchus ocellatus</name>
    <dbReference type="NCBI Taxonomy" id="259542"/>
    <lineage>
        <taxon>Eukaryota</taxon>
        <taxon>Metazoa</taxon>
        <taxon>Spiralia</taxon>
        <taxon>Lophotrochozoa</taxon>
        <taxon>Mollusca</taxon>
        <taxon>Gastropoda</taxon>
        <taxon>Heterobranchia</taxon>
        <taxon>Euthyneura</taxon>
        <taxon>Panpulmonata</taxon>
        <taxon>Sacoglossa</taxon>
        <taxon>Placobranchoidea</taxon>
        <taxon>Plakobranchidae</taxon>
        <taxon>Plakobranchus</taxon>
    </lineage>
</organism>
<sequence length="605" mass="69147">MDVTGHFIDESFATDMMKSLAAYKDNHALSDVTVVAGTTEFPCHRIILAAKSESFRLQWDKKEDKLNDGKVQLEKIDGDTFSNILNYIYCGEITFTEDNLWDIWHAARMLKIYFVTEKSKEFFNKTLSLDNCLDYFCQVKHLDKKCLQLTLDFIQDNFLKLLHLEKFNSLKVDELMCLISGERLNVEHEDDLIELLLKWAENDPCTSPSRSQYLADLIECTRYFLVSKSFLFGKFWCNPHILSNDRCKALAIKMIWYHSHSYLHQEWCPPAAVHRVTSEMFNLLFTLKAKSNKKFELDFISLQNQTYRISFEFNCSASTLRAFCQDEKVYVCDGDGNIMCYWFEMDRLSAKRQHEILKSPFCAVGDYLYICGNGESSKATVSRVRIHSLFSSKDGELPVQHIGLSDFNEKSILNVTSIENTLLIFCKSQDKVAITFFDLIHRTSTVVPTEFGPPSTNHVTTVRTDSEVFVVEESGDFWRIRRCQRGKGFELVHELILWDQAGQNQVQLCGAALVNDELNVVLFSKQPRPDSLTNASLAGVFDKVKLIDATSFDSDCRADNIFPGVIHIAAPKTKFVQKEYKAHGKVTPSAVPAVPRGVPLTLVQN</sequence>
<evidence type="ECO:0000313" key="5">
    <source>
        <dbReference type="Proteomes" id="UP000735302"/>
    </source>
</evidence>
<name>A0AAV4AC67_9GAST</name>
<dbReference type="PANTHER" id="PTHR24412:SF489">
    <property type="entry name" value="RING FINGER DOMAIN AND KELCH REPEAT-CONTAINING PROTEIN DDB_G0271372"/>
    <property type="match status" value="1"/>
</dbReference>
<evidence type="ECO:0000313" key="4">
    <source>
        <dbReference type="EMBL" id="GFO04353.1"/>
    </source>
</evidence>
<dbReference type="EMBL" id="BLXT01003739">
    <property type="protein sequence ID" value="GFO04353.1"/>
    <property type="molecule type" value="Genomic_DNA"/>
</dbReference>
<dbReference type="CDD" id="cd18186">
    <property type="entry name" value="BTB_POZ_ZBTB_KLHL-like"/>
    <property type="match status" value="1"/>
</dbReference>
<dbReference type="PROSITE" id="PS50097">
    <property type="entry name" value="BTB"/>
    <property type="match status" value="1"/>
</dbReference>
<evidence type="ECO:0000256" key="2">
    <source>
        <dbReference type="ARBA" id="ARBA00022737"/>
    </source>
</evidence>
<feature type="domain" description="BTB" evidence="3">
    <location>
        <begin position="30"/>
        <end position="97"/>
    </location>
</feature>
<dbReference type="InterPro" id="IPR011333">
    <property type="entry name" value="SKP1/BTB/POZ_sf"/>
</dbReference>
<keyword evidence="5" id="KW-1185">Reference proteome</keyword>
<proteinExistence type="predicted"/>
<keyword evidence="1" id="KW-0880">Kelch repeat</keyword>
<dbReference type="SUPFAM" id="SSF54695">
    <property type="entry name" value="POZ domain"/>
    <property type="match status" value="1"/>
</dbReference>
<dbReference type="Gene3D" id="3.30.710.10">
    <property type="entry name" value="Potassium Channel Kv1.1, Chain A"/>
    <property type="match status" value="1"/>
</dbReference>
<dbReference type="InterPro" id="IPR011705">
    <property type="entry name" value="BACK"/>
</dbReference>
<gene>
    <name evidence="4" type="ORF">PoB_003085800</name>
</gene>
<dbReference type="Proteomes" id="UP000735302">
    <property type="component" value="Unassembled WGS sequence"/>
</dbReference>
<dbReference type="Gene3D" id="1.25.40.420">
    <property type="match status" value="1"/>
</dbReference>
<dbReference type="InterPro" id="IPR000210">
    <property type="entry name" value="BTB/POZ_dom"/>
</dbReference>
<protein>
    <submittedName>
        <fullName evidence="4">Kelch-like protein 3</fullName>
    </submittedName>
</protein>
<evidence type="ECO:0000259" key="3">
    <source>
        <dbReference type="PROSITE" id="PS50097"/>
    </source>
</evidence>
<dbReference type="PANTHER" id="PTHR24412">
    <property type="entry name" value="KELCH PROTEIN"/>
    <property type="match status" value="1"/>
</dbReference>
<dbReference type="Pfam" id="PF07707">
    <property type="entry name" value="BACK"/>
    <property type="match status" value="1"/>
</dbReference>
<dbReference type="AlphaFoldDB" id="A0AAV4AC67"/>
<keyword evidence="2" id="KW-0677">Repeat</keyword>
<evidence type="ECO:0000256" key="1">
    <source>
        <dbReference type="ARBA" id="ARBA00022441"/>
    </source>
</evidence>
<dbReference type="SMART" id="SM00225">
    <property type="entry name" value="BTB"/>
    <property type="match status" value="1"/>
</dbReference>
<accession>A0AAV4AC67</accession>
<dbReference type="SMART" id="SM00875">
    <property type="entry name" value="BACK"/>
    <property type="match status" value="1"/>
</dbReference>
<reference evidence="4 5" key="1">
    <citation type="journal article" date="2021" name="Elife">
        <title>Chloroplast acquisition without the gene transfer in kleptoplastic sea slugs, Plakobranchus ocellatus.</title>
        <authorList>
            <person name="Maeda T."/>
            <person name="Takahashi S."/>
            <person name="Yoshida T."/>
            <person name="Shimamura S."/>
            <person name="Takaki Y."/>
            <person name="Nagai Y."/>
            <person name="Toyoda A."/>
            <person name="Suzuki Y."/>
            <person name="Arimoto A."/>
            <person name="Ishii H."/>
            <person name="Satoh N."/>
            <person name="Nishiyama T."/>
            <person name="Hasebe M."/>
            <person name="Maruyama T."/>
            <person name="Minagawa J."/>
            <person name="Obokata J."/>
            <person name="Shigenobu S."/>
        </authorList>
    </citation>
    <scope>NUCLEOTIDE SEQUENCE [LARGE SCALE GENOMIC DNA]</scope>
</reference>
<dbReference type="Pfam" id="PF00651">
    <property type="entry name" value="BTB"/>
    <property type="match status" value="1"/>
</dbReference>
<comment type="caution">
    <text evidence="4">The sequence shown here is derived from an EMBL/GenBank/DDBJ whole genome shotgun (WGS) entry which is preliminary data.</text>
</comment>